<dbReference type="PANTHER" id="PTHR31672">
    <property type="entry name" value="BNACNNG10540D PROTEIN"/>
    <property type="match status" value="1"/>
</dbReference>
<dbReference type="Pfam" id="PF00646">
    <property type="entry name" value="F-box"/>
    <property type="match status" value="1"/>
</dbReference>
<dbReference type="Proteomes" id="UP001604336">
    <property type="component" value="Unassembled WGS sequence"/>
</dbReference>
<sequence length="406" mass="45985">MSDYLPKEIIIEILLKLPVKSLIRFTVVCKSWRSIITNSEFIFSHLSKGASKEDNTLFFRRYMKDRAEHYTLLKDVENQTLGLQSSLELDFPFKSLIGYFRIVGTAKGLVCLYDEFFASPTQSIILWNPCIRKHIVLPTPTIKSGTSDCVVLGFGATSCNIKVVRLVYSKTKDFACKVPAEVEIYSLNSGTWQRVHFDDSYIIKEFMWSQAFIKDTVHWLAYDSVEDSRQSNGFYSFIASLHVDDEVFGKILLPDNLSRVCERYLSITVVGESLGVIKYDDSGSCVWVMKEYGVMKSWTKLYNIDFVGGIDYVIGFRKNGEVLLASPGDELVTYNPETALTKDIGIYGNARSFYIDKFMESLVLLTGQDVVADKQLLPAGSHTSRRQTSTEAKACLKRKSRKGGKM</sequence>
<keyword evidence="4" id="KW-1185">Reference proteome</keyword>
<feature type="compositionally biased region" description="Basic residues" evidence="1">
    <location>
        <begin position="395"/>
        <end position="406"/>
    </location>
</feature>
<organism evidence="3 4">
    <name type="scientific">Abeliophyllum distichum</name>
    <dbReference type="NCBI Taxonomy" id="126358"/>
    <lineage>
        <taxon>Eukaryota</taxon>
        <taxon>Viridiplantae</taxon>
        <taxon>Streptophyta</taxon>
        <taxon>Embryophyta</taxon>
        <taxon>Tracheophyta</taxon>
        <taxon>Spermatophyta</taxon>
        <taxon>Magnoliopsida</taxon>
        <taxon>eudicotyledons</taxon>
        <taxon>Gunneridae</taxon>
        <taxon>Pentapetalae</taxon>
        <taxon>asterids</taxon>
        <taxon>lamiids</taxon>
        <taxon>Lamiales</taxon>
        <taxon>Oleaceae</taxon>
        <taxon>Forsythieae</taxon>
        <taxon>Abeliophyllum</taxon>
    </lineage>
</organism>
<comment type="caution">
    <text evidence="3">The sequence shown here is derived from an EMBL/GenBank/DDBJ whole genome shotgun (WGS) entry which is preliminary data.</text>
</comment>
<dbReference type="NCBIfam" id="TIGR01640">
    <property type="entry name" value="F_box_assoc_1"/>
    <property type="match status" value="1"/>
</dbReference>
<dbReference type="EMBL" id="JBFOLK010000011">
    <property type="protein sequence ID" value="KAL2476770.1"/>
    <property type="molecule type" value="Genomic_DNA"/>
</dbReference>
<evidence type="ECO:0000313" key="3">
    <source>
        <dbReference type="EMBL" id="KAL2476770.1"/>
    </source>
</evidence>
<dbReference type="AlphaFoldDB" id="A0ABD1QKN7"/>
<reference evidence="4" key="1">
    <citation type="submission" date="2024-07" db="EMBL/GenBank/DDBJ databases">
        <title>Two chromosome-level genome assemblies of Korean endemic species Abeliophyllum distichum and Forsythia ovata (Oleaceae).</title>
        <authorList>
            <person name="Jang H."/>
        </authorList>
    </citation>
    <scope>NUCLEOTIDE SEQUENCE [LARGE SCALE GENOMIC DNA]</scope>
</reference>
<dbReference type="PANTHER" id="PTHR31672:SF10">
    <property type="entry name" value="F-BOX DOMAIN-CONTAINING PROTEIN"/>
    <property type="match status" value="1"/>
</dbReference>
<proteinExistence type="predicted"/>
<dbReference type="Pfam" id="PF07734">
    <property type="entry name" value="FBA_1"/>
    <property type="match status" value="1"/>
</dbReference>
<dbReference type="InterPro" id="IPR006527">
    <property type="entry name" value="F-box-assoc_dom_typ1"/>
</dbReference>
<evidence type="ECO:0000313" key="4">
    <source>
        <dbReference type="Proteomes" id="UP001604336"/>
    </source>
</evidence>
<evidence type="ECO:0000259" key="2">
    <source>
        <dbReference type="PROSITE" id="PS50181"/>
    </source>
</evidence>
<gene>
    <name evidence="3" type="ORF">Adt_37506</name>
</gene>
<dbReference type="PROSITE" id="PS50181">
    <property type="entry name" value="FBOX"/>
    <property type="match status" value="1"/>
</dbReference>
<evidence type="ECO:0000256" key="1">
    <source>
        <dbReference type="SAM" id="MobiDB-lite"/>
    </source>
</evidence>
<name>A0ABD1QKN7_9LAMI</name>
<dbReference type="InterPro" id="IPR001810">
    <property type="entry name" value="F-box_dom"/>
</dbReference>
<feature type="region of interest" description="Disordered" evidence="1">
    <location>
        <begin position="381"/>
        <end position="406"/>
    </location>
</feature>
<dbReference type="CDD" id="cd22157">
    <property type="entry name" value="F-box_AtFBW1-like"/>
    <property type="match status" value="1"/>
</dbReference>
<feature type="domain" description="F-box" evidence="2">
    <location>
        <begin position="1"/>
        <end position="46"/>
    </location>
</feature>
<dbReference type="Gene3D" id="1.20.1280.50">
    <property type="match status" value="1"/>
</dbReference>
<accession>A0ABD1QKN7</accession>
<dbReference type="InterPro" id="IPR017451">
    <property type="entry name" value="F-box-assoc_interact_dom"/>
</dbReference>
<dbReference type="SMART" id="SM00256">
    <property type="entry name" value="FBOX"/>
    <property type="match status" value="1"/>
</dbReference>
<dbReference type="SUPFAM" id="SSF81383">
    <property type="entry name" value="F-box domain"/>
    <property type="match status" value="1"/>
</dbReference>
<protein>
    <submittedName>
        <fullName evidence="3">F-box/kelch-repeat protein</fullName>
    </submittedName>
</protein>
<dbReference type="InterPro" id="IPR050796">
    <property type="entry name" value="SCF_F-box_component"/>
</dbReference>
<dbReference type="InterPro" id="IPR036047">
    <property type="entry name" value="F-box-like_dom_sf"/>
</dbReference>